<evidence type="ECO:0000313" key="1">
    <source>
        <dbReference type="EMBL" id="KAE9524282.1"/>
    </source>
</evidence>
<dbReference type="EMBL" id="VYZN01000070">
    <property type="protein sequence ID" value="KAE9524282.1"/>
    <property type="molecule type" value="Genomic_DNA"/>
</dbReference>
<gene>
    <name evidence="1" type="ORF">AGLY_015321</name>
</gene>
<proteinExistence type="predicted"/>
<protein>
    <submittedName>
        <fullName evidence="1">Uncharacterized protein</fullName>
    </submittedName>
</protein>
<organism evidence="1 2">
    <name type="scientific">Aphis glycines</name>
    <name type="common">Soybean aphid</name>
    <dbReference type="NCBI Taxonomy" id="307491"/>
    <lineage>
        <taxon>Eukaryota</taxon>
        <taxon>Metazoa</taxon>
        <taxon>Ecdysozoa</taxon>
        <taxon>Arthropoda</taxon>
        <taxon>Hexapoda</taxon>
        <taxon>Insecta</taxon>
        <taxon>Pterygota</taxon>
        <taxon>Neoptera</taxon>
        <taxon>Paraneoptera</taxon>
        <taxon>Hemiptera</taxon>
        <taxon>Sternorrhyncha</taxon>
        <taxon>Aphidomorpha</taxon>
        <taxon>Aphidoidea</taxon>
        <taxon>Aphididae</taxon>
        <taxon>Aphidini</taxon>
        <taxon>Aphis</taxon>
        <taxon>Aphis</taxon>
    </lineage>
</organism>
<sequence>MLSPVGIDSGSPLMMKFNIQSIKFSYLDKNDQQNRYGFNKVYVLTLIPTFNNNLYKCKRLSTYRWLKFKFLRNTSKSRKFKSNFILNEVMNSRLTYQVEIMTILDIQTKNNYLTTTNDLGNDTFLMLYALNKWQIGNSAVNNNKYLRDKYCVDIAAFYNVIDKISFLFLENINVFTSSTTDFHKVKKGIMMK</sequence>
<comment type="caution">
    <text evidence="1">The sequence shown here is derived from an EMBL/GenBank/DDBJ whole genome shotgun (WGS) entry which is preliminary data.</text>
</comment>
<keyword evidence="2" id="KW-1185">Reference proteome</keyword>
<reference evidence="1 2" key="1">
    <citation type="submission" date="2019-08" db="EMBL/GenBank/DDBJ databases">
        <title>The genome of the soybean aphid Biotype 1, its phylome, world population structure and adaptation to the North American continent.</title>
        <authorList>
            <person name="Giordano R."/>
            <person name="Donthu R.K."/>
            <person name="Hernandez A.G."/>
            <person name="Wright C.L."/>
            <person name="Zimin A.V."/>
        </authorList>
    </citation>
    <scope>NUCLEOTIDE SEQUENCE [LARGE SCALE GENOMIC DNA]</scope>
    <source>
        <tissue evidence="1">Whole aphids</tissue>
    </source>
</reference>
<dbReference type="AlphaFoldDB" id="A0A6G0T199"/>
<accession>A0A6G0T199</accession>
<dbReference type="Proteomes" id="UP000475862">
    <property type="component" value="Unassembled WGS sequence"/>
</dbReference>
<evidence type="ECO:0000313" key="2">
    <source>
        <dbReference type="Proteomes" id="UP000475862"/>
    </source>
</evidence>
<name>A0A6G0T199_APHGL</name>